<dbReference type="Pfam" id="PF04909">
    <property type="entry name" value="Amidohydro_2"/>
    <property type="match status" value="1"/>
</dbReference>
<dbReference type="SUPFAM" id="SSF51556">
    <property type="entry name" value="Metallo-dependent hydrolases"/>
    <property type="match status" value="1"/>
</dbReference>
<dbReference type="InterPro" id="IPR006680">
    <property type="entry name" value="Amidohydro-rel"/>
</dbReference>
<sequence>MFHAMTTPRPTRPPPGASRAAHADPAGSANPLELRMTHPPLKTIIDAHLHVWDPSRGVYPWLGDHLAPVNRAMTLPEVTPELVDRGVEAVVLVQSADDDFDTDLMFETARSDDRVVGVVGWVPMDAPAVAANRLARLRDDPLFVGVRNLIHEREDPQWILRPDVDAGLDLLEQAGVPFDFVAGGPAALATAAEVVRRHPGLHLILDHLGAPPLQADHDQAERWSQDLAVLAGHPRVDVKLSGLYLGPDPAGDALRRAGGYLRTALELFGTHRLMYGGDWPICLLHEKYGRTLDILRHGLAQLDDAGWHDILAATAMRVYGIDRSRIAVDDR</sequence>
<dbReference type="GO" id="GO:0016787">
    <property type="term" value="F:hydrolase activity"/>
    <property type="evidence" value="ECO:0007669"/>
    <property type="project" value="UniProtKB-KW"/>
</dbReference>
<feature type="domain" description="Amidohydrolase-related" evidence="3">
    <location>
        <begin position="45"/>
        <end position="321"/>
    </location>
</feature>
<evidence type="ECO:0000313" key="4">
    <source>
        <dbReference type="EMBL" id="GIF96068.1"/>
    </source>
</evidence>
<name>A0A8J3KBN4_9ACTN</name>
<dbReference type="InterPro" id="IPR032466">
    <property type="entry name" value="Metal_Hydrolase"/>
</dbReference>
<protein>
    <submittedName>
        <fullName evidence="4">Metal-dependent hydrolase</fullName>
    </submittedName>
</protein>
<dbReference type="PANTHER" id="PTHR43569:SF2">
    <property type="entry name" value="AMIDOHYDROLASE-RELATED DOMAIN-CONTAINING PROTEIN"/>
    <property type="match status" value="1"/>
</dbReference>
<evidence type="ECO:0000313" key="5">
    <source>
        <dbReference type="Proteomes" id="UP000659904"/>
    </source>
</evidence>
<organism evidence="4 5">
    <name type="scientific">Catellatospora citrea</name>
    <dbReference type="NCBI Taxonomy" id="53366"/>
    <lineage>
        <taxon>Bacteria</taxon>
        <taxon>Bacillati</taxon>
        <taxon>Actinomycetota</taxon>
        <taxon>Actinomycetes</taxon>
        <taxon>Micromonosporales</taxon>
        <taxon>Micromonosporaceae</taxon>
        <taxon>Catellatospora</taxon>
    </lineage>
</organism>
<keyword evidence="4" id="KW-0378">Hydrolase</keyword>
<keyword evidence="5" id="KW-1185">Reference proteome</keyword>
<comment type="similarity">
    <text evidence="1">Belongs to the metallo-dependent hydrolases superfamily.</text>
</comment>
<dbReference type="EMBL" id="BONH01000002">
    <property type="protein sequence ID" value="GIF96068.1"/>
    <property type="molecule type" value="Genomic_DNA"/>
</dbReference>
<gene>
    <name evidence="4" type="ORF">Cci01nite_11620</name>
</gene>
<comment type="caution">
    <text evidence="4">The sequence shown here is derived from an EMBL/GenBank/DDBJ whole genome shotgun (WGS) entry which is preliminary data.</text>
</comment>
<dbReference type="Gene3D" id="3.20.20.140">
    <property type="entry name" value="Metal-dependent hydrolases"/>
    <property type="match status" value="1"/>
</dbReference>
<evidence type="ECO:0000256" key="1">
    <source>
        <dbReference type="ARBA" id="ARBA00038310"/>
    </source>
</evidence>
<dbReference type="PANTHER" id="PTHR43569">
    <property type="entry name" value="AMIDOHYDROLASE"/>
    <property type="match status" value="1"/>
</dbReference>
<dbReference type="InterPro" id="IPR052350">
    <property type="entry name" value="Metallo-dep_Lactonases"/>
</dbReference>
<dbReference type="AlphaFoldDB" id="A0A8J3KBN4"/>
<feature type="region of interest" description="Disordered" evidence="2">
    <location>
        <begin position="1"/>
        <end position="33"/>
    </location>
</feature>
<dbReference type="Proteomes" id="UP000659904">
    <property type="component" value="Unassembled WGS sequence"/>
</dbReference>
<reference evidence="4 5" key="1">
    <citation type="submission" date="2021-01" db="EMBL/GenBank/DDBJ databases">
        <title>Whole genome shotgun sequence of Catellatospora citrea NBRC 14495.</title>
        <authorList>
            <person name="Komaki H."/>
            <person name="Tamura T."/>
        </authorList>
    </citation>
    <scope>NUCLEOTIDE SEQUENCE [LARGE SCALE GENOMIC DNA]</scope>
    <source>
        <strain evidence="4 5">NBRC 14495</strain>
    </source>
</reference>
<proteinExistence type="inferred from homology"/>
<accession>A0A8J3KBN4</accession>
<evidence type="ECO:0000259" key="3">
    <source>
        <dbReference type="Pfam" id="PF04909"/>
    </source>
</evidence>
<evidence type="ECO:0000256" key="2">
    <source>
        <dbReference type="SAM" id="MobiDB-lite"/>
    </source>
</evidence>